<dbReference type="Proteomes" id="UP001487740">
    <property type="component" value="Unassembled WGS sequence"/>
</dbReference>
<gene>
    <name evidence="1" type="ORF">O3P69_005896</name>
</gene>
<keyword evidence="2" id="KW-1185">Reference proteome</keyword>
<protein>
    <submittedName>
        <fullName evidence="1">Uncharacterized protein</fullName>
    </submittedName>
</protein>
<sequence>MSQCGRGGGAGGFSQWYCPASWEHCIWCCSARETRLPVRRGSTEAGSPRSRGQEPASLVLFLPPLL</sequence>
<dbReference type="AlphaFoldDB" id="A0AAW0U4L9"/>
<proteinExistence type="predicted"/>
<comment type="caution">
    <text evidence="1">The sequence shown here is derived from an EMBL/GenBank/DDBJ whole genome shotgun (WGS) entry which is preliminary data.</text>
</comment>
<evidence type="ECO:0000313" key="1">
    <source>
        <dbReference type="EMBL" id="KAK8394726.1"/>
    </source>
</evidence>
<name>A0AAW0U4L9_SCYPA</name>
<evidence type="ECO:0000313" key="2">
    <source>
        <dbReference type="Proteomes" id="UP001487740"/>
    </source>
</evidence>
<organism evidence="1 2">
    <name type="scientific">Scylla paramamosain</name>
    <name type="common">Mud crab</name>
    <dbReference type="NCBI Taxonomy" id="85552"/>
    <lineage>
        <taxon>Eukaryota</taxon>
        <taxon>Metazoa</taxon>
        <taxon>Ecdysozoa</taxon>
        <taxon>Arthropoda</taxon>
        <taxon>Crustacea</taxon>
        <taxon>Multicrustacea</taxon>
        <taxon>Malacostraca</taxon>
        <taxon>Eumalacostraca</taxon>
        <taxon>Eucarida</taxon>
        <taxon>Decapoda</taxon>
        <taxon>Pleocyemata</taxon>
        <taxon>Brachyura</taxon>
        <taxon>Eubrachyura</taxon>
        <taxon>Portunoidea</taxon>
        <taxon>Portunidae</taxon>
        <taxon>Portuninae</taxon>
        <taxon>Scylla</taxon>
    </lineage>
</organism>
<reference evidence="1 2" key="1">
    <citation type="submission" date="2023-03" db="EMBL/GenBank/DDBJ databases">
        <title>High-quality genome of Scylla paramamosain provides insights in environmental adaptation.</title>
        <authorList>
            <person name="Zhang L."/>
        </authorList>
    </citation>
    <scope>NUCLEOTIDE SEQUENCE [LARGE SCALE GENOMIC DNA]</scope>
    <source>
        <strain evidence="1">LZ_2023a</strain>
        <tissue evidence="1">Muscle</tissue>
    </source>
</reference>
<accession>A0AAW0U4L9</accession>
<dbReference type="EMBL" id="JARAKH010000018">
    <property type="protein sequence ID" value="KAK8394726.1"/>
    <property type="molecule type" value="Genomic_DNA"/>
</dbReference>